<feature type="domain" description="O-acyltransferase WSD1 C-terminal" evidence="13">
    <location>
        <begin position="352"/>
        <end position="494"/>
    </location>
</feature>
<keyword evidence="5" id="KW-0808">Transferase</keyword>
<evidence type="ECO:0000259" key="13">
    <source>
        <dbReference type="Pfam" id="PF06974"/>
    </source>
</evidence>
<evidence type="ECO:0000256" key="9">
    <source>
        <dbReference type="ARBA" id="ARBA00047604"/>
    </source>
</evidence>
<evidence type="ECO:0000256" key="2">
    <source>
        <dbReference type="ARBA" id="ARBA00004586"/>
    </source>
</evidence>
<evidence type="ECO:0000256" key="10">
    <source>
        <dbReference type="ARBA" id="ARBA00048109"/>
    </source>
</evidence>
<evidence type="ECO:0000256" key="6">
    <source>
        <dbReference type="ARBA" id="ARBA00022824"/>
    </source>
</evidence>
<evidence type="ECO:0000256" key="4">
    <source>
        <dbReference type="ARBA" id="ARBA00005189"/>
    </source>
</evidence>
<keyword evidence="15" id="KW-1185">Reference proteome</keyword>
<evidence type="ECO:0000313" key="15">
    <source>
        <dbReference type="Proteomes" id="UP000188268"/>
    </source>
</evidence>
<feature type="domain" description="O-acyltransferase WSD1-like N-terminal" evidence="12">
    <location>
        <begin position="75"/>
        <end position="284"/>
    </location>
</feature>
<sequence>MDIITEIQETDDQVEGKAKNNDAEKASQSSIWKEKAEPLSPVSLVFHEPRTYCCIIAIMGCKTKLDPGVVKEGLKHTLIKHPRFSSKLEMNGGKKRWIQTQVNVEDHVRVPEVDIEMECSTQYIEDYISNLTTTPIDLSKPLWELHLLNLKTPEAEAVGILRIHHSLGDGMSLISLLLACCRKSSNPEALPTLPKTKQTDHSRNPHGLFWVFFAIWSTLRLILNTIVDIFIFVATVLFLKDTKTPLKGSSGVEHNPKRILHRTVSLDDIKLVKDAMGMTVNDVILGITQAGLSRYLNRKYGEPFLPCSGAKQRPDNLPKNIRLRATVLVNVRPTAGIQALADMMKKKSKAKWGNQIGYICIPFPIALRDDPLDYLRGAKAIADGKKQSLESLVTYLTNKFVINLFGSKLSGILAYRVLFNTTMSFSNVVGPVEEISFYGHPIAFIAPTVYGHPQALTCHFQSYMNKMSIVVAVDPNVIPDPYLLCDDIQESLKIFKDVVLTNLTAKGAFR</sequence>
<evidence type="ECO:0000256" key="11">
    <source>
        <dbReference type="SAM" id="MobiDB-lite"/>
    </source>
</evidence>
<organism evidence="14 15">
    <name type="scientific">Corchorus capsularis</name>
    <name type="common">Jute</name>
    <dbReference type="NCBI Taxonomy" id="210143"/>
    <lineage>
        <taxon>Eukaryota</taxon>
        <taxon>Viridiplantae</taxon>
        <taxon>Streptophyta</taxon>
        <taxon>Embryophyta</taxon>
        <taxon>Tracheophyta</taxon>
        <taxon>Spermatophyta</taxon>
        <taxon>Magnoliopsida</taxon>
        <taxon>eudicotyledons</taxon>
        <taxon>Gunneridae</taxon>
        <taxon>Pentapetalae</taxon>
        <taxon>rosids</taxon>
        <taxon>malvids</taxon>
        <taxon>Malvales</taxon>
        <taxon>Malvaceae</taxon>
        <taxon>Grewioideae</taxon>
        <taxon>Apeibeae</taxon>
        <taxon>Corchorus</taxon>
    </lineage>
</organism>
<dbReference type="Gene3D" id="3.30.559.10">
    <property type="entry name" value="Chloramphenicol acetyltransferase-like domain"/>
    <property type="match status" value="1"/>
</dbReference>
<dbReference type="GO" id="GO:0019432">
    <property type="term" value="P:triglyceride biosynthetic process"/>
    <property type="evidence" value="ECO:0007669"/>
    <property type="project" value="UniProtKB-UniPathway"/>
</dbReference>
<dbReference type="OMA" id="FNCYIIS"/>
<dbReference type="PANTHER" id="PTHR31650:SF1">
    <property type="entry name" value="WAX ESTER SYNTHASE_DIACYLGLYCEROL ACYLTRANSFERASE 4-RELATED"/>
    <property type="match status" value="1"/>
</dbReference>
<dbReference type="InterPro" id="IPR023213">
    <property type="entry name" value="CAT-like_dom_sf"/>
</dbReference>
<keyword evidence="6" id="KW-0256">Endoplasmic reticulum</keyword>
<dbReference type="UniPathway" id="UPA00282"/>
<dbReference type="STRING" id="210143.A0A1R3J0N8"/>
<evidence type="ECO:0000256" key="5">
    <source>
        <dbReference type="ARBA" id="ARBA00022679"/>
    </source>
</evidence>
<dbReference type="Proteomes" id="UP000188268">
    <property type="component" value="Unassembled WGS sequence"/>
</dbReference>
<protein>
    <submittedName>
        <fullName evidence="14">Uncharacterized protein</fullName>
    </submittedName>
</protein>
<proteinExistence type="inferred from homology"/>
<comment type="similarity">
    <text evidence="8">In the N-terminal section; belongs to the long-chain O-acyltransferase family.</text>
</comment>
<feature type="region of interest" description="Disordered" evidence="11">
    <location>
        <begin position="1"/>
        <end position="32"/>
    </location>
</feature>
<evidence type="ECO:0000256" key="7">
    <source>
        <dbReference type="ARBA" id="ARBA00023315"/>
    </source>
</evidence>
<dbReference type="InterPro" id="IPR004255">
    <property type="entry name" value="O-acyltransferase_WSD1_N"/>
</dbReference>
<dbReference type="Pfam" id="PF06974">
    <property type="entry name" value="WS_DGAT_C"/>
    <property type="match status" value="1"/>
</dbReference>
<dbReference type="SUPFAM" id="SSF52777">
    <property type="entry name" value="CoA-dependent acyltransferases"/>
    <property type="match status" value="1"/>
</dbReference>
<evidence type="ECO:0000259" key="12">
    <source>
        <dbReference type="Pfam" id="PF03007"/>
    </source>
</evidence>
<accession>A0A1R3J0N8</accession>
<dbReference type="GO" id="GO:0005886">
    <property type="term" value="C:plasma membrane"/>
    <property type="evidence" value="ECO:0007669"/>
    <property type="project" value="UniProtKB-SubCell"/>
</dbReference>
<dbReference type="Pfam" id="PF03007">
    <property type="entry name" value="WS_DGAT_cat"/>
    <property type="match status" value="1"/>
</dbReference>
<keyword evidence="7" id="KW-0012">Acyltransferase</keyword>
<comment type="caution">
    <text evidence="14">The sequence shown here is derived from an EMBL/GenBank/DDBJ whole genome shotgun (WGS) entry which is preliminary data.</text>
</comment>
<dbReference type="InterPro" id="IPR045034">
    <property type="entry name" value="O-acyltransferase_WSD1-like"/>
</dbReference>
<comment type="catalytic activity">
    <reaction evidence="10">
        <text>an acyl-CoA + a 1,2-diacyl-sn-glycerol = a triacyl-sn-glycerol + CoA</text>
        <dbReference type="Rhea" id="RHEA:10868"/>
        <dbReference type="ChEBI" id="CHEBI:17815"/>
        <dbReference type="ChEBI" id="CHEBI:57287"/>
        <dbReference type="ChEBI" id="CHEBI:58342"/>
        <dbReference type="ChEBI" id="CHEBI:64615"/>
        <dbReference type="EC" id="2.3.1.20"/>
    </reaction>
</comment>
<dbReference type="OrthoDB" id="619536at2759"/>
<gene>
    <name evidence="14" type="ORF">CCACVL1_08427</name>
</gene>
<comment type="catalytic activity">
    <reaction evidence="9">
        <text>a long chain fatty alcohol + a fatty acyl-CoA = a long-chain alcohol wax ester + CoA</text>
        <dbReference type="Rhea" id="RHEA:38443"/>
        <dbReference type="ChEBI" id="CHEBI:17135"/>
        <dbReference type="ChEBI" id="CHEBI:57287"/>
        <dbReference type="ChEBI" id="CHEBI:77636"/>
        <dbReference type="ChEBI" id="CHEBI:235323"/>
        <dbReference type="EC" id="2.3.1.75"/>
    </reaction>
</comment>
<comment type="pathway">
    <text evidence="4">Lipid metabolism.</text>
</comment>
<dbReference type="InterPro" id="IPR009721">
    <property type="entry name" value="O-acyltransferase_WSD1_C"/>
</dbReference>
<dbReference type="Gramene" id="OMO88392">
    <property type="protein sequence ID" value="OMO88392"/>
    <property type="gene ID" value="CCACVL1_08427"/>
</dbReference>
<evidence type="ECO:0000256" key="3">
    <source>
        <dbReference type="ARBA" id="ARBA00004771"/>
    </source>
</evidence>
<evidence type="ECO:0000313" key="14">
    <source>
        <dbReference type="EMBL" id="OMO88392.1"/>
    </source>
</evidence>
<comment type="subcellular location">
    <subcellularLocation>
        <location evidence="1">Cell membrane</location>
        <topology evidence="1">Single-pass membrane protein</topology>
    </subcellularLocation>
    <subcellularLocation>
        <location evidence="2">Endoplasmic reticulum membrane</location>
    </subcellularLocation>
</comment>
<dbReference type="EMBL" id="AWWV01009006">
    <property type="protein sequence ID" value="OMO88392.1"/>
    <property type="molecule type" value="Genomic_DNA"/>
</dbReference>
<evidence type="ECO:0000256" key="1">
    <source>
        <dbReference type="ARBA" id="ARBA00004162"/>
    </source>
</evidence>
<dbReference type="GO" id="GO:0005789">
    <property type="term" value="C:endoplasmic reticulum membrane"/>
    <property type="evidence" value="ECO:0007669"/>
    <property type="project" value="UniProtKB-SubCell"/>
</dbReference>
<dbReference type="AlphaFoldDB" id="A0A1R3J0N8"/>
<feature type="compositionally biased region" description="Basic and acidic residues" evidence="11">
    <location>
        <begin position="14"/>
        <end position="25"/>
    </location>
</feature>
<evidence type="ECO:0000256" key="8">
    <source>
        <dbReference type="ARBA" id="ARBA00024360"/>
    </source>
</evidence>
<comment type="pathway">
    <text evidence="3">Glycerolipid metabolism; triacylglycerol biosynthesis.</text>
</comment>
<name>A0A1R3J0N8_COCAP</name>
<dbReference type="PANTHER" id="PTHR31650">
    <property type="entry name" value="O-ACYLTRANSFERASE (WSD1-LIKE) FAMILY PROTEIN"/>
    <property type="match status" value="1"/>
</dbReference>
<dbReference type="GO" id="GO:0047196">
    <property type="term" value="F:long-chain-alcohol O-fatty-acyltransferase activity"/>
    <property type="evidence" value="ECO:0007669"/>
    <property type="project" value="UniProtKB-EC"/>
</dbReference>
<dbReference type="GO" id="GO:0004144">
    <property type="term" value="F:diacylglycerol O-acyltransferase activity"/>
    <property type="evidence" value="ECO:0007669"/>
    <property type="project" value="UniProtKB-EC"/>
</dbReference>
<reference evidence="14 15" key="1">
    <citation type="submission" date="2013-09" db="EMBL/GenBank/DDBJ databases">
        <title>Corchorus capsularis genome sequencing.</title>
        <authorList>
            <person name="Alam M."/>
            <person name="Haque M.S."/>
            <person name="Islam M.S."/>
            <person name="Emdad E.M."/>
            <person name="Islam M.M."/>
            <person name="Ahmed B."/>
            <person name="Halim A."/>
            <person name="Hossen Q.M.M."/>
            <person name="Hossain M.Z."/>
            <person name="Ahmed R."/>
            <person name="Khan M.M."/>
            <person name="Islam R."/>
            <person name="Rashid M.M."/>
            <person name="Khan S.A."/>
            <person name="Rahman M.S."/>
            <person name="Alam M."/>
        </authorList>
    </citation>
    <scope>NUCLEOTIDE SEQUENCE [LARGE SCALE GENOMIC DNA]</scope>
    <source>
        <strain evidence="15">cv. CVL-1</strain>
        <tissue evidence="14">Whole seedling</tissue>
    </source>
</reference>